<comment type="subcellular location">
    <subcellularLocation>
        <location evidence="1">Cell membrane</location>
        <topology evidence="1">Multi-pass membrane protein</topology>
    </subcellularLocation>
</comment>
<evidence type="ECO:0000256" key="2">
    <source>
        <dbReference type="ARBA" id="ARBA00022475"/>
    </source>
</evidence>
<feature type="transmembrane region" description="Helical" evidence="6">
    <location>
        <begin position="130"/>
        <end position="149"/>
    </location>
</feature>
<gene>
    <name evidence="7" type="ORF">HUK38_01635</name>
</gene>
<protein>
    <submittedName>
        <fullName evidence="7">ATP synthase subunit I</fullName>
    </submittedName>
</protein>
<sequence length="157" mass="17713">MFLDLTTHAKMLILRVLNRKLSTHCLVALSIPNKQTSNQPQIKQLLRWQANVTVALIVIVLPFGTAMLVSVSIGAVVCFLTNWISAKWIFRCYQAQQLQSLMLRMYTAELIKLTLVTLLLITTFVTIKPLYPLALLGAYFIVQMLPAFLTSRFTGAK</sequence>
<keyword evidence="5 6" id="KW-0472">Membrane</keyword>
<dbReference type="Pfam" id="PF03899">
    <property type="entry name" value="ATP-synt_I"/>
    <property type="match status" value="1"/>
</dbReference>
<proteinExistence type="predicted"/>
<keyword evidence="4 6" id="KW-1133">Transmembrane helix</keyword>
<evidence type="ECO:0000256" key="6">
    <source>
        <dbReference type="SAM" id="Phobius"/>
    </source>
</evidence>
<dbReference type="Proteomes" id="UP000548632">
    <property type="component" value="Unassembled WGS sequence"/>
</dbReference>
<dbReference type="EMBL" id="JABVCQ010000003">
    <property type="protein sequence ID" value="MBB1124933.1"/>
    <property type="molecule type" value="Genomic_DNA"/>
</dbReference>
<accession>A0A839H3Z6</accession>
<reference evidence="7 8" key="1">
    <citation type="journal article" date="2020" name="Arch. Microbiol.">
        <title>The genome sequence of the giant phototrophic gammaproteobacterium Thiospirillum jenense gives insight into its physiological properties and phylogenetic relationships.</title>
        <authorList>
            <person name="Imhoff J.F."/>
            <person name="Meyer T.E."/>
            <person name="Kyndt J.A."/>
        </authorList>
    </citation>
    <scope>NUCLEOTIDE SEQUENCE [LARGE SCALE GENOMIC DNA]</scope>
    <source>
        <strain evidence="7 8">DSM 216</strain>
    </source>
</reference>
<keyword evidence="3 6" id="KW-0812">Transmembrane</keyword>
<keyword evidence="8" id="KW-1185">Reference proteome</keyword>
<dbReference type="GO" id="GO:0005886">
    <property type="term" value="C:plasma membrane"/>
    <property type="evidence" value="ECO:0007669"/>
    <property type="project" value="UniProtKB-SubCell"/>
</dbReference>
<evidence type="ECO:0000256" key="3">
    <source>
        <dbReference type="ARBA" id="ARBA00022692"/>
    </source>
</evidence>
<feature type="transmembrane region" description="Helical" evidence="6">
    <location>
        <begin position="54"/>
        <end position="80"/>
    </location>
</feature>
<feature type="transmembrane region" description="Helical" evidence="6">
    <location>
        <begin position="101"/>
        <end position="124"/>
    </location>
</feature>
<comment type="caution">
    <text evidence="7">The sequence shown here is derived from an EMBL/GenBank/DDBJ whole genome shotgun (WGS) entry which is preliminary data.</text>
</comment>
<name>A0A839H3Z6_9GAMM</name>
<evidence type="ECO:0000313" key="7">
    <source>
        <dbReference type="EMBL" id="MBB1124933.1"/>
    </source>
</evidence>
<organism evidence="7 8">
    <name type="scientific">Thiospirillum jenense</name>
    <dbReference type="NCBI Taxonomy" id="1653858"/>
    <lineage>
        <taxon>Bacteria</taxon>
        <taxon>Pseudomonadati</taxon>
        <taxon>Pseudomonadota</taxon>
        <taxon>Gammaproteobacteria</taxon>
        <taxon>Chromatiales</taxon>
        <taxon>Chromatiaceae</taxon>
        <taxon>Thiospirillum</taxon>
    </lineage>
</organism>
<dbReference type="RefSeq" id="WP_182582046.1">
    <property type="nucleotide sequence ID" value="NZ_JABVCQ010000003.1"/>
</dbReference>
<evidence type="ECO:0000256" key="1">
    <source>
        <dbReference type="ARBA" id="ARBA00004651"/>
    </source>
</evidence>
<keyword evidence="2" id="KW-1003">Cell membrane</keyword>
<evidence type="ECO:0000313" key="8">
    <source>
        <dbReference type="Proteomes" id="UP000548632"/>
    </source>
</evidence>
<dbReference type="AlphaFoldDB" id="A0A839H3Z6"/>
<evidence type="ECO:0000256" key="4">
    <source>
        <dbReference type="ARBA" id="ARBA00022989"/>
    </source>
</evidence>
<dbReference type="InterPro" id="IPR005598">
    <property type="entry name" value="ATP_synth_I"/>
</dbReference>
<evidence type="ECO:0000256" key="5">
    <source>
        <dbReference type="ARBA" id="ARBA00023136"/>
    </source>
</evidence>